<evidence type="ECO:0000256" key="2">
    <source>
        <dbReference type="ARBA" id="ARBA00022723"/>
    </source>
</evidence>
<sequence length="664" mass="73701">MLHRIRAQIFKTRSPKNLRKILTASSIPPANYITQSVSLVAFLPTPAMPTPSRKSSTATPLQRGSACLCCRYKCDGTRPVCNQCVKMNRDEECEYDDKKQKSRTQKLKEKLSALEQRLHELESESGATSPSTSESSSLGLPLTQHSSPEISLPSIFDNNYVSDSPAIIPLLDVDSCLSNLDSLFDNYAWSGSSTDSSLHGGASGNGTPNSELDAAMLMDTDDSDQAVHPFLEMSPFSSLHSSSEFPYMPRWNPRDPLPYENKKILLDIFFAHRHQCWFDGQVERFSLSNTTPQFGMEPHPALMNAIYLLGCHFARSPYCSEIESVFFTRALHEITVALDNSDRLVDVVQASCLLSVYLYINCRPLEGYCHSFSAARLAVGLGLHQIRPLAPASADDSQLGYSEDITPIPVPPARDRAEDRGPHRRVRIKTPWPTPGLEHDNSNSMVLGETGTNTISGLFEHQSMLGVDSDAMYMPALRAKAAALYERTYRLSSSTKKNDAYWADHHSAELALQRFSLNLPAFVGYEAWRTQTPLIDVDLYAVHTMMHVSTLHLYKDTLGHETFQAGNSILTLIHQLSDGDYEYLDPILSACWSTVARTYVRMMGIAGQQVGATTMYTVAVIEQELEVILNAMKTLSAFFPLSGDHAMKIEQEAAQARTGSNVVH</sequence>
<dbReference type="AlphaFoldDB" id="A0AAD6XBN4"/>
<evidence type="ECO:0000256" key="5">
    <source>
        <dbReference type="ARBA" id="ARBA00023242"/>
    </source>
</evidence>
<feature type="region of interest" description="Disordered" evidence="6">
    <location>
        <begin position="395"/>
        <end position="445"/>
    </location>
</feature>
<dbReference type="CDD" id="cd00067">
    <property type="entry name" value="GAL4"/>
    <property type="match status" value="1"/>
</dbReference>
<dbReference type="CDD" id="cd12148">
    <property type="entry name" value="fungal_TF_MHR"/>
    <property type="match status" value="1"/>
</dbReference>
<dbReference type="GO" id="GO:0000981">
    <property type="term" value="F:DNA-binding transcription factor activity, RNA polymerase II-specific"/>
    <property type="evidence" value="ECO:0007669"/>
    <property type="project" value="InterPro"/>
</dbReference>
<evidence type="ECO:0000313" key="8">
    <source>
        <dbReference type="EMBL" id="KAJ7042096.1"/>
    </source>
</evidence>
<dbReference type="PANTHER" id="PTHR47338">
    <property type="entry name" value="ZN(II)2CYS6 TRANSCRIPTION FACTOR (EUROFUNG)-RELATED"/>
    <property type="match status" value="1"/>
</dbReference>
<evidence type="ECO:0000256" key="6">
    <source>
        <dbReference type="SAM" id="MobiDB-lite"/>
    </source>
</evidence>
<dbReference type="Gene3D" id="4.10.240.10">
    <property type="entry name" value="Zn(2)-C6 fungal-type DNA-binding domain"/>
    <property type="match status" value="1"/>
</dbReference>
<dbReference type="EMBL" id="JARJCM010000014">
    <property type="protein sequence ID" value="KAJ7042096.1"/>
    <property type="molecule type" value="Genomic_DNA"/>
</dbReference>
<evidence type="ECO:0000256" key="3">
    <source>
        <dbReference type="ARBA" id="ARBA00023015"/>
    </source>
</evidence>
<dbReference type="InterPro" id="IPR050815">
    <property type="entry name" value="TF_fung"/>
</dbReference>
<reference evidence="8" key="1">
    <citation type="submission" date="2023-03" db="EMBL/GenBank/DDBJ databases">
        <title>Massive genome expansion in bonnet fungi (Mycena s.s.) driven by repeated elements and novel gene families across ecological guilds.</title>
        <authorList>
            <consortium name="Lawrence Berkeley National Laboratory"/>
            <person name="Harder C.B."/>
            <person name="Miyauchi S."/>
            <person name="Viragh M."/>
            <person name="Kuo A."/>
            <person name="Thoen E."/>
            <person name="Andreopoulos B."/>
            <person name="Lu D."/>
            <person name="Skrede I."/>
            <person name="Drula E."/>
            <person name="Henrissat B."/>
            <person name="Morin E."/>
            <person name="Kohler A."/>
            <person name="Barry K."/>
            <person name="LaButti K."/>
            <person name="Morin E."/>
            <person name="Salamov A."/>
            <person name="Lipzen A."/>
            <person name="Mereny Z."/>
            <person name="Hegedus B."/>
            <person name="Baldrian P."/>
            <person name="Stursova M."/>
            <person name="Weitz H."/>
            <person name="Taylor A."/>
            <person name="Grigoriev I.V."/>
            <person name="Nagy L.G."/>
            <person name="Martin F."/>
            <person name="Kauserud H."/>
        </authorList>
    </citation>
    <scope>NUCLEOTIDE SEQUENCE</scope>
    <source>
        <strain evidence="8">CBHHK200</strain>
    </source>
</reference>
<feature type="region of interest" description="Disordered" evidence="6">
    <location>
        <begin position="120"/>
        <end position="145"/>
    </location>
</feature>
<keyword evidence="4" id="KW-0804">Transcription</keyword>
<feature type="compositionally biased region" description="Low complexity" evidence="6">
    <location>
        <begin position="124"/>
        <end position="143"/>
    </location>
</feature>
<keyword evidence="3" id="KW-0805">Transcription regulation</keyword>
<proteinExistence type="predicted"/>
<dbReference type="Proteomes" id="UP001218188">
    <property type="component" value="Unassembled WGS sequence"/>
</dbReference>
<evidence type="ECO:0000313" key="9">
    <source>
        <dbReference type="Proteomes" id="UP001218188"/>
    </source>
</evidence>
<name>A0AAD6XBN4_9AGAR</name>
<evidence type="ECO:0000256" key="4">
    <source>
        <dbReference type="ARBA" id="ARBA00023163"/>
    </source>
</evidence>
<dbReference type="Pfam" id="PF04082">
    <property type="entry name" value="Fungal_trans"/>
    <property type="match status" value="1"/>
</dbReference>
<keyword evidence="9" id="KW-1185">Reference proteome</keyword>
<accession>A0AAD6XBN4</accession>
<feature type="domain" description="Xylanolytic transcriptional activator regulatory" evidence="7">
    <location>
        <begin position="266"/>
        <end position="385"/>
    </location>
</feature>
<dbReference type="GO" id="GO:0005634">
    <property type="term" value="C:nucleus"/>
    <property type="evidence" value="ECO:0007669"/>
    <property type="project" value="UniProtKB-SubCell"/>
</dbReference>
<dbReference type="PANTHER" id="PTHR47338:SF29">
    <property type="entry name" value="ZN(2)-C6 FUNGAL-TYPE DOMAIN-CONTAINING PROTEIN"/>
    <property type="match status" value="1"/>
</dbReference>
<evidence type="ECO:0000256" key="1">
    <source>
        <dbReference type="ARBA" id="ARBA00004123"/>
    </source>
</evidence>
<gene>
    <name evidence="8" type="ORF">C8F04DRAFT_1078278</name>
</gene>
<dbReference type="GO" id="GO:0008270">
    <property type="term" value="F:zinc ion binding"/>
    <property type="evidence" value="ECO:0007669"/>
    <property type="project" value="InterPro"/>
</dbReference>
<comment type="subcellular location">
    <subcellularLocation>
        <location evidence="1">Nucleus</location>
    </subcellularLocation>
</comment>
<keyword evidence="5" id="KW-0539">Nucleus</keyword>
<evidence type="ECO:0000259" key="7">
    <source>
        <dbReference type="Pfam" id="PF04082"/>
    </source>
</evidence>
<keyword evidence="2" id="KW-0479">Metal-binding</keyword>
<organism evidence="8 9">
    <name type="scientific">Mycena alexandri</name>
    <dbReference type="NCBI Taxonomy" id="1745969"/>
    <lineage>
        <taxon>Eukaryota</taxon>
        <taxon>Fungi</taxon>
        <taxon>Dikarya</taxon>
        <taxon>Basidiomycota</taxon>
        <taxon>Agaricomycotina</taxon>
        <taxon>Agaricomycetes</taxon>
        <taxon>Agaricomycetidae</taxon>
        <taxon>Agaricales</taxon>
        <taxon>Marasmiineae</taxon>
        <taxon>Mycenaceae</taxon>
        <taxon>Mycena</taxon>
    </lineage>
</organism>
<dbReference type="InterPro" id="IPR001138">
    <property type="entry name" value="Zn2Cys6_DnaBD"/>
</dbReference>
<comment type="caution">
    <text evidence="8">The sequence shown here is derived from an EMBL/GenBank/DDBJ whole genome shotgun (WGS) entry which is preliminary data.</text>
</comment>
<dbReference type="GO" id="GO:0006351">
    <property type="term" value="P:DNA-templated transcription"/>
    <property type="evidence" value="ECO:0007669"/>
    <property type="project" value="InterPro"/>
</dbReference>
<dbReference type="InterPro" id="IPR007219">
    <property type="entry name" value="XnlR_reg_dom"/>
</dbReference>
<protein>
    <recommendedName>
        <fullName evidence="7">Xylanolytic transcriptional activator regulatory domain-containing protein</fullName>
    </recommendedName>
</protein>
<dbReference type="InterPro" id="IPR036864">
    <property type="entry name" value="Zn2-C6_fun-type_DNA-bd_sf"/>
</dbReference>
<dbReference type="GO" id="GO:0003677">
    <property type="term" value="F:DNA binding"/>
    <property type="evidence" value="ECO:0007669"/>
    <property type="project" value="InterPro"/>
</dbReference>